<evidence type="ECO:0000313" key="2">
    <source>
        <dbReference type="EMBL" id="KAK7895657.1"/>
    </source>
</evidence>
<evidence type="ECO:0000313" key="3">
    <source>
        <dbReference type="Proteomes" id="UP001460270"/>
    </source>
</evidence>
<gene>
    <name evidence="2" type="ORF">WMY93_020982</name>
</gene>
<comment type="caution">
    <text evidence="2">The sequence shown here is derived from an EMBL/GenBank/DDBJ whole genome shotgun (WGS) entry which is preliminary data.</text>
</comment>
<proteinExistence type="predicted"/>
<keyword evidence="3" id="KW-1185">Reference proteome</keyword>
<keyword evidence="1" id="KW-0472">Membrane</keyword>
<keyword evidence="1" id="KW-0812">Transmembrane</keyword>
<dbReference type="EMBL" id="JBBPFD010000015">
    <property type="protein sequence ID" value="KAK7895657.1"/>
    <property type="molecule type" value="Genomic_DNA"/>
</dbReference>
<feature type="transmembrane region" description="Helical" evidence="1">
    <location>
        <begin position="12"/>
        <end position="31"/>
    </location>
</feature>
<evidence type="ECO:0000256" key="1">
    <source>
        <dbReference type="SAM" id="Phobius"/>
    </source>
</evidence>
<organism evidence="2 3">
    <name type="scientific">Mugilogobius chulae</name>
    <name type="common">yellowstripe goby</name>
    <dbReference type="NCBI Taxonomy" id="88201"/>
    <lineage>
        <taxon>Eukaryota</taxon>
        <taxon>Metazoa</taxon>
        <taxon>Chordata</taxon>
        <taxon>Craniata</taxon>
        <taxon>Vertebrata</taxon>
        <taxon>Euteleostomi</taxon>
        <taxon>Actinopterygii</taxon>
        <taxon>Neopterygii</taxon>
        <taxon>Teleostei</taxon>
        <taxon>Neoteleostei</taxon>
        <taxon>Acanthomorphata</taxon>
        <taxon>Gobiaria</taxon>
        <taxon>Gobiiformes</taxon>
        <taxon>Gobioidei</taxon>
        <taxon>Gobiidae</taxon>
        <taxon>Gobionellinae</taxon>
        <taxon>Mugilogobius</taxon>
    </lineage>
</organism>
<keyword evidence="1" id="KW-1133">Transmembrane helix</keyword>
<sequence>MEAEEVIESLIRALMFIAGVVGNNWLAHILASEAGRFPERGGGPVRMDSLRLVALLLTGSWIVAVAFSIPHFFFVKVEGSTRVSQTV</sequence>
<dbReference type="AlphaFoldDB" id="A0AAW0N9C6"/>
<feature type="transmembrane region" description="Helical" evidence="1">
    <location>
        <begin position="52"/>
        <end position="74"/>
    </location>
</feature>
<protein>
    <submittedName>
        <fullName evidence="2">Uncharacterized protein</fullName>
    </submittedName>
</protein>
<reference evidence="3" key="1">
    <citation type="submission" date="2024-04" db="EMBL/GenBank/DDBJ databases">
        <title>Salinicola lusitanus LLJ914,a marine bacterium isolated from the Okinawa Trough.</title>
        <authorList>
            <person name="Li J."/>
        </authorList>
    </citation>
    <scope>NUCLEOTIDE SEQUENCE [LARGE SCALE GENOMIC DNA]</scope>
</reference>
<name>A0AAW0N9C6_9GOBI</name>
<dbReference type="Proteomes" id="UP001460270">
    <property type="component" value="Unassembled WGS sequence"/>
</dbReference>
<accession>A0AAW0N9C6</accession>